<evidence type="ECO:0000313" key="19">
    <source>
        <dbReference type="Proteomes" id="UP000184375"/>
    </source>
</evidence>
<keyword evidence="6" id="KW-0808">Transferase</keyword>
<evidence type="ECO:0000256" key="7">
    <source>
        <dbReference type="ARBA" id="ARBA00022692"/>
    </source>
</evidence>
<gene>
    <name evidence="18" type="ORF">SAMN05660826_01793</name>
</gene>
<dbReference type="Proteomes" id="UP000184375">
    <property type="component" value="Unassembled WGS sequence"/>
</dbReference>
<dbReference type="SMART" id="SM00388">
    <property type="entry name" value="HisKA"/>
    <property type="match status" value="1"/>
</dbReference>
<dbReference type="PANTHER" id="PTHR45528">
    <property type="entry name" value="SENSOR HISTIDINE KINASE CPXA"/>
    <property type="match status" value="1"/>
</dbReference>
<dbReference type="GO" id="GO:0005524">
    <property type="term" value="F:ATP binding"/>
    <property type="evidence" value="ECO:0007669"/>
    <property type="project" value="UniProtKB-KW"/>
</dbReference>
<evidence type="ECO:0000256" key="4">
    <source>
        <dbReference type="ARBA" id="ARBA00022475"/>
    </source>
</evidence>
<keyword evidence="13 15" id="KW-0472">Membrane</keyword>
<evidence type="ECO:0000256" key="14">
    <source>
        <dbReference type="SAM" id="Coils"/>
    </source>
</evidence>
<dbReference type="PROSITE" id="PS50885">
    <property type="entry name" value="HAMP"/>
    <property type="match status" value="1"/>
</dbReference>
<dbReference type="SMART" id="SM00387">
    <property type="entry name" value="HATPase_c"/>
    <property type="match status" value="1"/>
</dbReference>
<sequence length="522" mass="59103">MKKEISVRYRLFILIVSIVFIANLLQYVANAFFAEKYYIYRKKQVLFDTAKELVALMQENKGSLAFDDETLIYKISTLEKSIGGAIFIGKIDGTIFYPSRPDRNIVQRPAIIFNPFFNPEEKQDENKSQGTDRLPRPPMIRIKYLQPNPDGSYFIITKDPNFKIDTLRYQKILEDGTVILVWIPMASIKESVAISSRFAVTIGIIAALLSGIWALLAAQRFTKPILEMSKIAKRMANLDFSRKITVNSSDEIGQLAGSINHLSEKLSQAINELNEKNRRLKEDIDKEKKLEKMRREFVSSVSHELKTPLFLIQGYAEAIKENIAEDEQKRNFYLDVIIEETQKMDKLVKGLLELSQFEAGMAKIKKVSFDVSKLIYKIASKYEPIAREMEVGMAVECEENLLALADPERIEQVLINFINNALEHLDERRVLKIKAEKAGGKIRVSVYNSGAPIPESSMDKIWQTFYKVDKARTREIGGSGIGLAVVKAIMEAHGGSYGVANAEGGVEFWIEIEEAGGDFTIS</sequence>
<dbReference type="PANTHER" id="PTHR45528:SF1">
    <property type="entry name" value="SENSOR HISTIDINE KINASE CPXA"/>
    <property type="match status" value="1"/>
</dbReference>
<dbReference type="GO" id="GO:0005886">
    <property type="term" value="C:plasma membrane"/>
    <property type="evidence" value="ECO:0007669"/>
    <property type="project" value="UniProtKB-SubCell"/>
</dbReference>
<dbReference type="CDD" id="cd06225">
    <property type="entry name" value="HAMP"/>
    <property type="match status" value="1"/>
</dbReference>
<dbReference type="Pfam" id="PF00512">
    <property type="entry name" value="HisKA"/>
    <property type="match status" value="1"/>
</dbReference>
<keyword evidence="14" id="KW-0175">Coiled coil</keyword>
<comment type="subcellular location">
    <subcellularLocation>
        <location evidence="2">Cell membrane</location>
        <topology evidence="2">Multi-pass membrane protein</topology>
    </subcellularLocation>
</comment>
<dbReference type="Pfam" id="PF00672">
    <property type="entry name" value="HAMP"/>
    <property type="match status" value="1"/>
</dbReference>
<comment type="catalytic activity">
    <reaction evidence="1">
        <text>ATP + protein L-histidine = ADP + protein N-phospho-L-histidine.</text>
        <dbReference type="EC" id="2.7.13.3"/>
    </reaction>
</comment>
<dbReference type="Gene3D" id="1.10.287.130">
    <property type="match status" value="1"/>
</dbReference>
<dbReference type="Pfam" id="PF02518">
    <property type="entry name" value="HATPase_c"/>
    <property type="match status" value="1"/>
</dbReference>
<proteinExistence type="predicted"/>
<evidence type="ECO:0000256" key="8">
    <source>
        <dbReference type="ARBA" id="ARBA00022741"/>
    </source>
</evidence>
<evidence type="ECO:0000256" key="3">
    <source>
        <dbReference type="ARBA" id="ARBA00012438"/>
    </source>
</evidence>
<keyword evidence="9" id="KW-0418">Kinase</keyword>
<feature type="transmembrane region" description="Helical" evidence="15">
    <location>
        <begin position="12"/>
        <end position="33"/>
    </location>
</feature>
<dbReference type="EC" id="2.7.13.3" evidence="3"/>
<dbReference type="SUPFAM" id="SSF47384">
    <property type="entry name" value="Homodimeric domain of signal transducing histidine kinase"/>
    <property type="match status" value="1"/>
</dbReference>
<dbReference type="SMART" id="SM00304">
    <property type="entry name" value="HAMP"/>
    <property type="match status" value="1"/>
</dbReference>
<dbReference type="InterPro" id="IPR003594">
    <property type="entry name" value="HATPase_dom"/>
</dbReference>
<evidence type="ECO:0000259" key="17">
    <source>
        <dbReference type="PROSITE" id="PS50885"/>
    </source>
</evidence>
<dbReference type="InterPro" id="IPR003661">
    <property type="entry name" value="HisK_dim/P_dom"/>
</dbReference>
<dbReference type="CDD" id="cd00075">
    <property type="entry name" value="HATPase"/>
    <property type="match status" value="1"/>
</dbReference>
<dbReference type="PRINTS" id="PR00344">
    <property type="entry name" value="BCTRLSENSOR"/>
</dbReference>
<dbReference type="InterPro" id="IPR036890">
    <property type="entry name" value="HATPase_C_sf"/>
</dbReference>
<keyword evidence="12" id="KW-0902">Two-component regulatory system</keyword>
<name>A0A1M7L3V8_9FIRM</name>
<dbReference type="SUPFAM" id="SSF55874">
    <property type="entry name" value="ATPase domain of HSP90 chaperone/DNA topoisomerase II/histidine kinase"/>
    <property type="match status" value="1"/>
</dbReference>
<accession>A0A1M7L3V8</accession>
<evidence type="ECO:0000256" key="2">
    <source>
        <dbReference type="ARBA" id="ARBA00004651"/>
    </source>
</evidence>
<dbReference type="EMBL" id="FRCR01000010">
    <property type="protein sequence ID" value="SHM72778.1"/>
    <property type="molecule type" value="Genomic_DNA"/>
</dbReference>
<dbReference type="InterPro" id="IPR003660">
    <property type="entry name" value="HAMP_dom"/>
</dbReference>
<evidence type="ECO:0000256" key="5">
    <source>
        <dbReference type="ARBA" id="ARBA00022553"/>
    </source>
</evidence>
<keyword evidence="7 15" id="KW-0812">Transmembrane</keyword>
<dbReference type="Gene3D" id="3.30.565.10">
    <property type="entry name" value="Histidine kinase-like ATPase, C-terminal domain"/>
    <property type="match status" value="1"/>
</dbReference>
<evidence type="ECO:0000256" key="6">
    <source>
        <dbReference type="ARBA" id="ARBA00022679"/>
    </source>
</evidence>
<dbReference type="GO" id="GO:0000155">
    <property type="term" value="F:phosphorelay sensor kinase activity"/>
    <property type="evidence" value="ECO:0007669"/>
    <property type="project" value="InterPro"/>
</dbReference>
<protein>
    <recommendedName>
        <fullName evidence="3">histidine kinase</fullName>
        <ecNumber evidence="3">2.7.13.3</ecNumber>
    </recommendedName>
</protein>
<feature type="domain" description="HAMP" evidence="17">
    <location>
        <begin position="219"/>
        <end position="271"/>
    </location>
</feature>
<evidence type="ECO:0000256" key="15">
    <source>
        <dbReference type="SAM" id="Phobius"/>
    </source>
</evidence>
<dbReference type="InterPro" id="IPR036097">
    <property type="entry name" value="HisK_dim/P_sf"/>
</dbReference>
<evidence type="ECO:0000313" key="18">
    <source>
        <dbReference type="EMBL" id="SHM72778.1"/>
    </source>
</evidence>
<dbReference type="SUPFAM" id="SSF158472">
    <property type="entry name" value="HAMP domain-like"/>
    <property type="match status" value="1"/>
</dbReference>
<reference evidence="19" key="1">
    <citation type="submission" date="2016-11" db="EMBL/GenBank/DDBJ databases">
        <authorList>
            <person name="Varghese N."/>
            <person name="Submissions S."/>
        </authorList>
    </citation>
    <scope>NUCLEOTIDE SEQUENCE [LARGE SCALE GENOMIC DNA]</scope>
    <source>
        <strain evidence="19">DSM 18802</strain>
    </source>
</reference>
<dbReference type="InterPro" id="IPR005467">
    <property type="entry name" value="His_kinase_dom"/>
</dbReference>
<keyword evidence="4" id="KW-1003">Cell membrane</keyword>
<feature type="transmembrane region" description="Helical" evidence="15">
    <location>
        <begin position="198"/>
        <end position="218"/>
    </location>
</feature>
<evidence type="ECO:0000256" key="11">
    <source>
        <dbReference type="ARBA" id="ARBA00022989"/>
    </source>
</evidence>
<evidence type="ECO:0000256" key="13">
    <source>
        <dbReference type="ARBA" id="ARBA00023136"/>
    </source>
</evidence>
<keyword evidence="8" id="KW-0547">Nucleotide-binding</keyword>
<evidence type="ECO:0000259" key="16">
    <source>
        <dbReference type="PROSITE" id="PS50109"/>
    </source>
</evidence>
<keyword evidence="5" id="KW-0597">Phosphoprotein</keyword>
<dbReference type="Gene3D" id="6.10.340.10">
    <property type="match status" value="1"/>
</dbReference>
<dbReference type="AlphaFoldDB" id="A0A1M7L3V8"/>
<dbReference type="FunFam" id="1.10.287.130:FF:000001">
    <property type="entry name" value="Two-component sensor histidine kinase"/>
    <property type="match status" value="1"/>
</dbReference>
<evidence type="ECO:0000256" key="12">
    <source>
        <dbReference type="ARBA" id="ARBA00023012"/>
    </source>
</evidence>
<dbReference type="STRING" id="447595.SAMN05660826_01793"/>
<dbReference type="PROSITE" id="PS50109">
    <property type="entry name" value="HIS_KIN"/>
    <property type="match status" value="1"/>
</dbReference>
<dbReference type="RefSeq" id="WP_073257654.1">
    <property type="nucleotide sequence ID" value="NZ_FRCR01000010.1"/>
</dbReference>
<evidence type="ECO:0000256" key="1">
    <source>
        <dbReference type="ARBA" id="ARBA00000085"/>
    </source>
</evidence>
<keyword evidence="10" id="KW-0067">ATP-binding</keyword>
<evidence type="ECO:0000256" key="10">
    <source>
        <dbReference type="ARBA" id="ARBA00022840"/>
    </source>
</evidence>
<feature type="domain" description="Histidine kinase" evidence="16">
    <location>
        <begin position="300"/>
        <end position="516"/>
    </location>
</feature>
<dbReference type="OrthoDB" id="9796330at2"/>
<organism evidence="18 19">
    <name type="scientific">Caldanaerovirga acetigignens</name>
    <dbReference type="NCBI Taxonomy" id="447595"/>
    <lineage>
        <taxon>Bacteria</taxon>
        <taxon>Bacillati</taxon>
        <taxon>Bacillota</taxon>
        <taxon>Clostridia</taxon>
        <taxon>Thermosediminibacterales</taxon>
        <taxon>Thermosediminibacteraceae</taxon>
        <taxon>Caldanaerovirga</taxon>
    </lineage>
</organism>
<dbReference type="CDD" id="cd00082">
    <property type="entry name" value="HisKA"/>
    <property type="match status" value="1"/>
</dbReference>
<dbReference type="InterPro" id="IPR050398">
    <property type="entry name" value="HssS/ArlS-like"/>
</dbReference>
<dbReference type="InterPro" id="IPR004358">
    <property type="entry name" value="Sig_transdc_His_kin-like_C"/>
</dbReference>
<keyword evidence="19" id="KW-1185">Reference proteome</keyword>
<dbReference type="FunFam" id="3.30.565.10:FF:000006">
    <property type="entry name" value="Sensor histidine kinase WalK"/>
    <property type="match status" value="1"/>
</dbReference>
<keyword evidence="11 15" id="KW-1133">Transmembrane helix</keyword>
<feature type="coiled-coil region" evidence="14">
    <location>
        <begin position="259"/>
        <end position="293"/>
    </location>
</feature>
<evidence type="ECO:0000256" key="9">
    <source>
        <dbReference type="ARBA" id="ARBA00022777"/>
    </source>
</evidence>